<accession>A0A1I8BJ59</accession>
<dbReference type="WBParaSite" id="MhA1_Contig2664.frz3.gene5">
    <property type="protein sequence ID" value="MhA1_Contig2664.frz3.gene5"/>
    <property type="gene ID" value="MhA1_Contig2664.frz3.gene5"/>
</dbReference>
<protein>
    <submittedName>
        <fullName evidence="3">ANK_REP_REGION domain-containing protein</fullName>
    </submittedName>
</protein>
<dbReference type="InterPro" id="IPR039323">
    <property type="entry name" value="ANKRD_45/46/60"/>
</dbReference>
<feature type="repeat" description="ANK" evidence="1">
    <location>
        <begin position="70"/>
        <end position="102"/>
    </location>
</feature>
<dbReference type="PANTHER" id="PTHR22677">
    <property type="entry name" value="ANKYRIN REPEAT DOMAIN-CONTAINING PROTEIN 60"/>
    <property type="match status" value="1"/>
</dbReference>
<sequence>MSQFFNKINNKVNTNRAFDRSFFNSFLAMPFEPTFNHHMDIHSASSMGVYGMVEEYIRKDPRSVSSVNRRGWTPLMYAAQAGDVEVCQLLLIKGALLEFKNNEGKSSKELASDWGHSSVVNLLNQNN</sequence>
<dbReference type="InterPro" id="IPR002110">
    <property type="entry name" value="Ankyrin_rpt"/>
</dbReference>
<organism evidence="2 3">
    <name type="scientific">Meloidogyne hapla</name>
    <name type="common">Root-knot nematode worm</name>
    <dbReference type="NCBI Taxonomy" id="6305"/>
    <lineage>
        <taxon>Eukaryota</taxon>
        <taxon>Metazoa</taxon>
        <taxon>Ecdysozoa</taxon>
        <taxon>Nematoda</taxon>
        <taxon>Chromadorea</taxon>
        <taxon>Rhabditida</taxon>
        <taxon>Tylenchina</taxon>
        <taxon>Tylenchomorpha</taxon>
        <taxon>Tylenchoidea</taxon>
        <taxon>Meloidogynidae</taxon>
        <taxon>Meloidogyninae</taxon>
        <taxon>Meloidogyne</taxon>
    </lineage>
</organism>
<dbReference type="PROSITE" id="PS50088">
    <property type="entry name" value="ANK_REPEAT"/>
    <property type="match status" value="1"/>
</dbReference>
<keyword evidence="2" id="KW-1185">Reference proteome</keyword>
<keyword evidence="1" id="KW-0040">ANK repeat</keyword>
<dbReference type="AlphaFoldDB" id="A0A1I8BJ59"/>
<dbReference type="SMART" id="SM00248">
    <property type="entry name" value="ANK"/>
    <property type="match status" value="1"/>
</dbReference>
<dbReference type="Gene3D" id="1.25.40.20">
    <property type="entry name" value="Ankyrin repeat-containing domain"/>
    <property type="match status" value="1"/>
</dbReference>
<evidence type="ECO:0000313" key="2">
    <source>
        <dbReference type="Proteomes" id="UP000095281"/>
    </source>
</evidence>
<dbReference type="PANTHER" id="PTHR22677:SF4">
    <property type="entry name" value="USHER SYNDROME TYPE-1G PROTEIN-LIKE PROTEIN"/>
    <property type="match status" value="1"/>
</dbReference>
<dbReference type="InterPro" id="IPR036770">
    <property type="entry name" value="Ankyrin_rpt-contain_sf"/>
</dbReference>
<proteinExistence type="predicted"/>
<dbReference type="Proteomes" id="UP000095281">
    <property type="component" value="Unplaced"/>
</dbReference>
<evidence type="ECO:0000313" key="3">
    <source>
        <dbReference type="WBParaSite" id="MhA1_Contig2664.frz3.gene5"/>
    </source>
</evidence>
<dbReference type="SUPFAM" id="SSF48403">
    <property type="entry name" value="Ankyrin repeat"/>
    <property type="match status" value="1"/>
</dbReference>
<dbReference type="Pfam" id="PF12796">
    <property type="entry name" value="Ank_2"/>
    <property type="match status" value="1"/>
</dbReference>
<name>A0A1I8BJ59_MELHA</name>
<dbReference type="PROSITE" id="PS50297">
    <property type="entry name" value="ANK_REP_REGION"/>
    <property type="match status" value="1"/>
</dbReference>
<reference evidence="3" key="1">
    <citation type="submission" date="2016-11" db="UniProtKB">
        <authorList>
            <consortium name="WormBaseParasite"/>
        </authorList>
    </citation>
    <scope>IDENTIFICATION</scope>
</reference>
<evidence type="ECO:0000256" key="1">
    <source>
        <dbReference type="PROSITE-ProRule" id="PRU00023"/>
    </source>
</evidence>